<dbReference type="Proteomes" id="UP000314294">
    <property type="component" value="Unassembled WGS sequence"/>
</dbReference>
<proteinExistence type="predicted"/>
<feature type="region of interest" description="Disordered" evidence="1">
    <location>
        <begin position="1"/>
        <end position="76"/>
    </location>
</feature>
<dbReference type="AlphaFoldDB" id="A0A4Z2HEF1"/>
<name>A0A4Z2HEF1_9TELE</name>
<dbReference type="EMBL" id="SRLO01000262">
    <property type="protein sequence ID" value="TNN63940.1"/>
    <property type="molecule type" value="Genomic_DNA"/>
</dbReference>
<organism evidence="2 3">
    <name type="scientific">Liparis tanakae</name>
    <name type="common">Tanaka's snailfish</name>
    <dbReference type="NCBI Taxonomy" id="230148"/>
    <lineage>
        <taxon>Eukaryota</taxon>
        <taxon>Metazoa</taxon>
        <taxon>Chordata</taxon>
        <taxon>Craniata</taxon>
        <taxon>Vertebrata</taxon>
        <taxon>Euteleostomi</taxon>
        <taxon>Actinopterygii</taxon>
        <taxon>Neopterygii</taxon>
        <taxon>Teleostei</taxon>
        <taxon>Neoteleostei</taxon>
        <taxon>Acanthomorphata</taxon>
        <taxon>Eupercaria</taxon>
        <taxon>Perciformes</taxon>
        <taxon>Cottioidei</taxon>
        <taxon>Cottales</taxon>
        <taxon>Liparidae</taxon>
        <taxon>Liparis</taxon>
    </lineage>
</organism>
<feature type="region of interest" description="Disordered" evidence="1">
    <location>
        <begin position="237"/>
        <end position="271"/>
    </location>
</feature>
<gene>
    <name evidence="2" type="ORF">EYF80_025873</name>
</gene>
<accession>A0A4Z2HEF1</accession>
<feature type="compositionally biased region" description="Basic and acidic residues" evidence="1">
    <location>
        <begin position="308"/>
        <end position="326"/>
    </location>
</feature>
<sequence>MSHKATDPALNPSLSPEPTLTPPPHPLLIPGSDGGVEEGDREESDRGVRLRGDRQQEEPDQAKLREETGQEVPNSFSCITTCTGVEEKPHGEVATQHAARVKLERVFAPLRWDCVGKKEEGREGIGDVEVEGGEGREKQNNMKAEKDQKNKRFRWIEEERGVKQKANGPSYRRGQQRGGCDHIGPREAQWIQSLLYTNKAAADCRRRRRPMSSDCESGWLGTLGRCDRRCCPGPCIPPPSPRSVQKVQKVPGEEEEREEERRKKETQSLKQNDHFEAGWRWATYIDFTPKAQIKRRKSAGPLLPSGEGRQRDISNESESTEKVDKERVQYKQCGHVCKREREGGRETASVGLGVVRRARLISQLYRD</sequence>
<feature type="region of interest" description="Disordered" evidence="1">
    <location>
        <begin position="134"/>
        <end position="157"/>
    </location>
</feature>
<evidence type="ECO:0000313" key="2">
    <source>
        <dbReference type="EMBL" id="TNN63940.1"/>
    </source>
</evidence>
<keyword evidence="3" id="KW-1185">Reference proteome</keyword>
<feature type="compositionally biased region" description="Basic and acidic residues" evidence="1">
    <location>
        <begin position="43"/>
        <end position="68"/>
    </location>
</feature>
<feature type="region of interest" description="Disordered" evidence="1">
    <location>
        <begin position="293"/>
        <end position="326"/>
    </location>
</feature>
<evidence type="ECO:0000313" key="3">
    <source>
        <dbReference type="Proteomes" id="UP000314294"/>
    </source>
</evidence>
<comment type="caution">
    <text evidence="2">The sequence shown here is derived from an EMBL/GenBank/DDBJ whole genome shotgun (WGS) entry which is preliminary data.</text>
</comment>
<protein>
    <submittedName>
        <fullName evidence="2">Uncharacterized protein</fullName>
    </submittedName>
</protein>
<reference evidence="2 3" key="1">
    <citation type="submission" date="2019-03" db="EMBL/GenBank/DDBJ databases">
        <title>First draft genome of Liparis tanakae, snailfish: a comprehensive survey of snailfish specific genes.</title>
        <authorList>
            <person name="Kim W."/>
            <person name="Song I."/>
            <person name="Jeong J.-H."/>
            <person name="Kim D."/>
            <person name="Kim S."/>
            <person name="Ryu S."/>
            <person name="Song J.Y."/>
            <person name="Lee S.K."/>
        </authorList>
    </citation>
    <scope>NUCLEOTIDE SEQUENCE [LARGE SCALE GENOMIC DNA]</scope>
    <source>
        <tissue evidence="2">Muscle</tissue>
    </source>
</reference>
<feature type="compositionally biased region" description="Basic and acidic residues" evidence="1">
    <location>
        <begin position="259"/>
        <end position="271"/>
    </location>
</feature>
<evidence type="ECO:0000256" key="1">
    <source>
        <dbReference type="SAM" id="MobiDB-lite"/>
    </source>
</evidence>